<dbReference type="Pfam" id="PF00395">
    <property type="entry name" value="SLH"/>
    <property type="match status" value="1"/>
</dbReference>
<accession>D7CP01</accession>
<dbReference type="InterPro" id="IPR001119">
    <property type="entry name" value="SLH_dom"/>
</dbReference>
<reference evidence="7 8" key="2">
    <citation type="journal article" date="2010" name="Stand. Genomic Sci.">
        <title>Complete genome sequence of Syntrophothermus lipocalidus type strain (TGB-C1).</title>
        <authorList>
            <person name="Djao O.D."/>
            <person name="Zhang X."/>
            <person name="Lucas S."/>
            <person name="Lapidus A."/>
            <person name="Del Rio T.G."/>
            <person name="Nolan M."/>
            <person name="Tice H."/>
            <person name="Cheng J.F."/>
            <person name="Han C."/>
            <person name="Tapia R."/>
            <person name="Goodwin L."/>
            <person name="Pitluck S."/>
            <person name="Liolios K."/>
            <person name="Ivanova N."/>
            <person name="Mavromatis K."/>
            <person name="Mikhailova N."/>
            <person name="Ovchinnikova G."/>
            <person name="Pati A."/>
            <person name="Brambilla E."/>
            <person name="Chen A."/>
            <person name="Palaniappan K."/>
            <person name="Land M."/>
            <person name="Hauser L."/>
            <person name="Chang Y.J."/>
            <person name="Jeffries C.D."/>
            <person name="Rohde M."/>
            <person name="Sikorski J."/>
            <person name="Spring S."/>
            <person name="Goker M."/>
            <person name="Detter J.C."/>
            <person name="Woyke T."/>
            <person name="Bristow J."/>
            <person name="Eisen J.A."/>
            <person name="Markowitz V."/>
            <person name="Hugenholtz P."/>
            <person name="Kyrpides N.C."/>
            <person name="Klenk H.P."/>
        </authorList>
    </citation>
    <scope>NUCLEOTIDE SEQUENCE [LARGE SCALE GENOMIC DNA]</scope>
    <source>
        <strain evidence="8">DSM 12680 / TGB-C1</strain>
    </source>
</reference>
<keyword evidence="3" id="KW-0677">Repeat</keyword>
<proteinExistence type="predicted"/>
<dbReference type="GO" id="GO:0071555">
    <property type="term" value="P:cell wall organization"/>
    <property type="evidence" value="ECO:0007669"/>
    <property type="project" value="UniProtKB-KW"/>
</dbReference>
<evidence type="ECO:0000313" key="7">
    <source>
        <dbReference type="EMBL" id="ADI02436.1"/>
    </source>
</evidence>
<dbReference type="PANTHER" id="PTHR30417:SF1">
    <property type="entry name" value="N-ACETYLMURAMOYL-L-ALANINE AMIDASE AMID"/>
    <property type="match status" value="1"/>
</dbReference>
<dbReference type="PANTHER" id="PTHR30417">
    <property type="entry name" value="N-ACETYLMURAMOYL-L-ALANINE AMIDASE AMID"/>
    <property type="match status" value="1"/>
</dbReference>
<dbReference type="HOGENOM" id="CLU_047675_3_0_9"/>
<dbReference type="GO" id="GO:0009253">
    <property type="term" value="P:peptidoglycan catabolic process"/>
    <property type="evidence" value="ECO:0007669"/>
    <property type="project" value="InterPro"/>
</dbReference>
<dbReference type="EC" id="3.5.1.28" evidence="2"/>
<dbReference type="STRING" id="643648.Slip_1678"/>
<dbReference type="Pfam" id="PF01510">
    <property type="entry name" value="Amidase_2"/>
    <property type="match status" value="1"/>
</dbReference>
<organism evidence="7 8">
    <name type="scientific">Syntrophothermus lipocalidus (strain DSM 12680 / TGB-C1)</name>
    <dbReference type="NCBI Taxonomy" id="643648"/>
    <lineage>
        <taxon>Bacteria</taxon>
        <taxon>Bacillati</taxon>
        <taxon>Bacillota</taxon>
        <taxon>Clostridia</taxon>
        <taxon>Eubacteriales</taxon>
        <taxon>Syntrophomonadaceae</taxon>
        <taxon>Syntrophothermus</taxon>
    </lineage>
</organism>
<dbReference type="InterPro" id="IPR036505">
    <property type="entry name" value="Amidase/PGRP_sf"/>
</dbReference>
<dbReference type="InterPro" id="IPR051206">
    <property type="entry name" value="NAMLAA_amidase_2"/>
</dbReference>
<dbReference type="Gene3D" id="3.40.80.10">
    <property type="entry name" value="Peptidoglycan recognition protein-like"/>
    <property type="match status" value="1"/>
</dbReference>
<dbReference type="AlphaFoldDB" id="D7CP01"/>
<comment type="catalytic activity">
    <reaction evidence="1">
        <text>Hydrolyzes the link between N-acetylmuramoyl residues and L-amino acid residues in certain cell-wall glycopeptides.</text>
        <dbReference type="EC" id="3.5.1.28"/>
    </reaction>
</comment>
<dbReference type="GO" id="GO:0008745">
    <property type="term" value="F:N-acetylmuramoyl-L-alanine amidase activity"/>
    <property type="evidence" value="ECO:0007669"/>
    <property type="project" value="UniProtKB-EC"/>
</dbReference>
<evidence type="ECO:0000256" key="5">
    <source>
        <dbReference type="ARBA" id="ARBA00023316"/>
    </source>
</evidence>
<dbReference type="GO" id="GO:0009254">
    <property type="term" value="P:peptidoglycan turnover"/>
    <property type="evidence" value="ECO:0007669"/>
    <property type="project" value="TreeGrafter"/>
</dbReference>
<dbReference type="Proteomes" id="UP000000378">
    <property type="component" value="Chromosome"/>
</dbReference>
<gene>
    <name evidence="7" type="ordered locus">Slip_1678</name>
</gene>
<evidence type="ECO:0000256" key="2">
    <source>
        <dbReference type="ARBA" id="ARBA00011901"/>
    </source>
</evidence>
<keyword evidence="5" id="KW-0961">Cell wall biogenesis/degradation</keyword>
<evidence type="ECO:0000256" key="1">
    <source>
        <dbReference type="ARBA" id="ARBA00001561"/>
    </source>
</evidence>
<evidence type="ECO:0000313" key="8">
    <source>
        <dbReference type="Proteomes" id="UP000000378"/>
    </source>
</evidence>
<protein>
    <recommendedName>
        <fullName evidence="2">N-acetylmuramoyl-L-alanine amidase</fullName>
        <ecNumber evidence="2">3.5.1.28</ecNumber>
    </recommendedName>
</protein>
<dbReference type="RefSeq" id="WP_013175838.1">
    <property type="nucleotide sequence ID" value="NC_014220.1"/>
</dbReference>
<dbReference type="PROSITE" id="PS51272">
    <property type="entry name" value="SLH"/>
    <property type="match status" value="1"/>
</dbReference>
<dbReference type="InterPro" id="IPR002502">
    <property type="entry name" value="Amidase_domain"/>
</dbReference>
<reference evidence="8" key="1">
    <citation type="journal article" date="2010" name="Stand. Genomic Sci.">
        <title>Complete genome sequence of Syntrophothermus lipocalidus type strain (TGB-C1T).</title>
        <authorList>
            <consortium name="US DOE Joint Genome Institute (JGI-PGF)"/>
            <person name="Djao O."/>
            <person name="Zhang X."/>
            <person name="Lucas S."/>
            <person name="Lapidus A."/>
            <person name="Glavina Del Rio T."/>
            <person name="Nolan M."/>
            <person name="Tice H."/>
            <person name="Cheng J."/>
            <person name="Han C."/>
            <person name="Tapia R."/>
            <person name="Goodwin L."/>
            <person name="Pitluck S."/>
            <person name="Liolios K."/>
            <person name="Ivanova N."/>
            <person name="Mavromatis K."/>
            <person name="Mikhailova N."/>
            <person name="Ovchinnikova G."/>
            <person name="Pati A."/>
            <person name="Brambilla E."/>
            <person name="Chen A."/>
            <person name="Palaniappan K."/>
            <person name="Land M."/>
            <person name="Hauser L."/>
            <person name="Chang Y."/>
            <person name="Jeffries C."/>
            <person name="Rohde M."/>
            <person name="Sikorski J."/>
            <person name="Spring S."/>
            <person name="Goker M."/>
            <person name="Detter J."/>
            <person name="Woyke T."/>
            <person name="Bristow J."/>
            <person name="Eisen J."/>
            <person name="Markowitz V."/>
            <person name="Hugenholtz P."/>
            <person name="Kyrpides N."/>
            <person name="Klenk H."/>
        </authorList>
    </citation>
    <scope>NUCLEOTIDE SEQUENCE [LARGE SCALE GENOMIC DNA]</scope>
    <source>
        <strain evidence="8">DSM 12680 / TGB-C1</strain>
    </source>
</reference>
<dbReference type="KEGG" id="slp:Slip_1678"/>
<dbReference type="SMART" id="SM00644">
    <property type="entry name" value="Ami_2"/>
    <property type="match status" value="1"/>
</dbReference>
<dbReference type="eggNOG" id="COG5632">
    <property type="taxonomic scope" value="Bacteria"/>
</dbReference>
<dbReference type="EMBL" id="CP002048">
    <property type="protein sequence ID" value="ADI02436.1"/>
    <property type="molecule type" value="Genomic_DNA"/>
</dbReference>
<dbReference type="SUPFAM" id="SSF55846">
    <property type="entry name" value="N-acetylmuramoyl-L-alanine amidase-like"/>
    <property type="match status" value="1"/>
</dbReference>
<dbReference type="CDD" id="cd06583">
    <property type="entry name" value="PGRP"/>
    <property type="match status" value="1"/>
</dbReference>
<feature type="domain" description="SLH" evidence="6">
    <location>
        <begin position="187"/>
        <end position="249"/>
    </location>
</feature>
<name>D7CP01_SYNLT</name>
<keyword evidence="4" id="KW-0378">Hydrolase</keyword>
<evidence type="ECO:0000259" key="6">
    <source>
        <dbReference type="PROSITE" id="PS51272"/>
    </source>
</evidence>
<evidence type="ECO:0000256" key="3">
    <source>
        <dbReference type="ARBA" id="ARBA00022737"/>
    </source>
</evidence>
<evidence type="ECO:0000256" key="4">
    <source>
        <dbReference type="ARBA" id="ARBA00022801"/>
    </source>
</evidence>
<sequence>MRIEKLWLTVGKGGRPGRNITPKGLVIHWTANRSYGANARRNRDYFENHPEKKVAAHYTVDDSEVVQCVPENEMAYHVGGQKYTEKALRILGSYPNSTTIGIEMCVNRDGDFAKTYKQTVQLAAEVLKRHNLGTGDLWRHYDVTGKDCPRYFVDDNTAREFGFTDAASGWRGFIADVKAELARLTDSGSLTAKDIKGHWAEQDIKQALEEGIVSVDESGLFYPDRPATRAEVVAMLMRLDDRILGKIKQ</sequence>
<keyword evidence="8" id="KW-1185">Reference proteome</keyword>